<dbReference type="Gene3D" id="3.40.50.1820">
    <property type="entry name" value="alpha/beta hydrolase"/>
    <property type="match status" value="1"/>
</dbReference>
<dbReference type="SUPFAM" id="SSF53474">
    <property type="entry name" value="alpha/beta-Hydrolases"/>
    <property type="match status" value="1"/>
</dbReference>
<dbReference type="AlphaFoldDB" id="A0A109FUT2"/>
<dbReference type="RefSeq" id="WP_060751822.1">
    <property type="nucleotide sequence ID" value="NZ_LRPH01000094.1"/>
</dbReference>
<evidence type="ECO:0000256" key="1">
    <source>
        <dbReference type="ARBA" id="ARBA00007169"/>
    </source>
</evidence>
<dbReference type="EMBL" id="LRPH01000094">
    <property type="protein sequence ID" value="KWU54887.1"/>
    <property type="molecule type" value="Genomic_DNA"/>
</dbReference>
<evidence type="ECO:0000313" key="4">
    <source>
        <dbReference type="Proteomes" id="UP000065797"/>
    </source>
</evidence>
<protein>
    <recommendedName>
        <fullName evidence="2">Thioesterase domain-containing protein</fullName>
    </recommendedName>
</protein>
<dbReference type="PANTHER" id="PTHR11487">
    <property type="entry name" value="THIOESTERASE"/>
    <property type="match status" value="1"/>
</dbReference>
<feature type="domain" description="Thioesterase" evidence="2">
    <location>
        <begin position="5"/>
        <end position="227"/>
    </location>
</feature>
<dbReference type="GO" id="GO:0008610">
    <property type="term" value="P:lipid biosynthetic process"/>
    <property type="evidence" value="ECO:0007669"/>
    <property type="project" value="TreeGrafter"/>
</dbReference>
<name>A0A109FUT2_BACMY</name>
<evidence type="ECO:0000313" key="3">
    <source>
        <dbReference type="EMBL" id="KWU54887.1"/>
    </source>
</evidence>
<dbReference type="Proteomes" id="UP000065797">
    <property type="component" value="Unassembled WGS sequence"/>
</dbReference>
<comment type="caution">
    <text evidence="3">The sequence shown here is derived from an EMBL/GenBank/DDBJ whole genome shotgun (WGS) entry which is preliminary data.</text>
</comment>
<reference evidence="3 4" key="1">
    <citation type="submission" date="2016-01" db="EMBL/GenBank/DDBJ databases">
        <authorList>
            <person name="McClelland M."/>
            <person name="Jain A."/>
            <person name="Saraogi P."/>
            <person name="Mendelson R."/>
            <person name="Westerman R."/>
            <person name="SanMiguel P."/>
            <person name="Csonka L."/>
        </authorList>
    </citation>
    <scope>NUCLEOTIDE SEQUENCE [LARGE SCALE GENOMIC DNA]</scope>
    <source>
        <strain evidence="3 4">PE8-15</strain>
    </source>
</reference>
<gene>
    <name evidence="3" type="ORF">AWW70_26100</name>
</gene>
<dbReference type="Pfam" id="PF00975">
    <property type="entry name" value="Thioesterase"/>
    <property type="match status" value="1"/>
</dbReference>
<proteinExistence type="inferred from homology"/>
<dbReference type="InterPro" id="IPR001031">
    <property type="entry name" value="Thioesterase"/>
</dbReference>
<accession>A0A109FUT2</accession>
<comment type="similarity">
    <text evidence="1">Belongs to the thioesterase family.</text>
</comment>
<dbReference type="InterPro" id="IPR012223">
    <property type="entry name" value="TEII"/>
</dbReference>
<sequence>MEKMRLLCLPYAGGSAASIYLPWKRKLKEQVEVIPLELAGRGKRIKEPLLQSVDEMVTDLIEKTFHMLNEGRPYAIFGHSMGGLLAYQFCRKINELNLPQPNSLIVSGFQPPDIKLKGNIHLLPIDEFAKRMAQNGNIPASIFEDSNLYNLFIPILYCDYKAVFNYEYQPADRTKTDLHIFTGKNDHPVYHLRKEWSRHTTGKFEEHVFEGGHFFIREDELEVLNRIISVLSSNKLIEQS</sequence>
<organism evidence="3 4">
    <name type="scientific">Bacillus mycoides</name>
    <dbReference type="NCBI Taxonomy" id="1405"/>
    <lineage>
        <taxon>Bacteria</taxon>
        <taxon>Bacillati</taxon>
        <taxon>Bacillota</taxon>
        <taxon>Bacilli</taxon>
        <taxon>Bacillales</taxon>
        <taxon>Bacillaceae</taxon>
        <taxon>Bacillus</taxon>
        <taxon>Bacillus cereus group</taxon>
    </lineage>
</organism>
<dbReference type="PANTHER" id="PTHR11487:SF0">
    <property type="entry name" value="S-ACYL FATTY ACID SYNTHASE THIOESTERASE, MEDIUM CHAIN"/>
    <property type="match status" value="1"/>
</dbReference>
<evidence type="ECO:0000259" key="2">
    <source>
        <dbReference type="Pfam" id="PF00975"/>
    </source>
</evidence>
<dbReference type="InterPro" id="IPR029058">
    <property type="entry name" value="AB_hydrolase_fold"/>
</dbReference>